<dbReference type="Pfam" id="PF08281">
    <property type="entry name" value="Sigma70_r4_2"/>
    <property type="match status" value="1"/>
</dbReference>
<evidence type="ECO:0000256" key="3">
    <source>
        <dbReference type="ARBA" id="ARBA00023082"/>
    </source>
</evidence>
<reference evidence="8" key="1">
    <citation type="journal article" date="2019" name="Int. J. Syst. Evol. Microbiol.">
        <title>The Global Catalogue of Microorganisms (GCM) 10K type strain sequencing project: providing services to taxonomists for standard genome sequencing and annotation.</title>
        <authorList>
            <consortium name="The Broad Institute Genomics Platform"/>
            <consortium name="The Broad Institute Genome Sequencing Center for Infectious Disease"/>
            <person name="Wu L."/>
            <person name="Ma J."/>
        </authorList>
    </citation>
    <scope>NUCLEOTIDE SEQUENCE [LARGE SCALE GENOMIC DNA]</scope>
    <source>
        <strain evidence="8">KCTC 52644</strain>
    </source>
</reference>
<evidence type="ECO:0000313" key="7">
    <source>
        <dbReference type="EMBL" id="MFD2907600.1"/>
    </source>
</evidence>
<dbReference type="InterPro" id="IPR036388">
    <property type="entry name" value="WH-like_DNA-bd_sf"/>
</dbReference>
<dbReference type="NCBIfam" id="TIGR02937">
    <property type="entry name" value="sigma70-ECF"/>
    <property type="match status" value="1"/>
</dbReference>
<gene>
    <name evidence="7" type="ORF">ACFSX9_02515</name>
</gene>
<dbReference type="InterPro" id="IPR014327">
    <property type="entry name" value="RNA_pol_sigma70_bacteroid"/>
</dbReference>
<keyword evidence="8" id="KW-1185">Reference proteome</keyword>
<dbReference type="InterPro" id="IPR013325">
    <property type="entry name" value="RNA_pol_sigma_r2"/>
</dbReference>
<keyword evidence="2" id="KW-0805">Transcription regulation</keyword>
<feature type="domain" description="RNA polymerase sigma-70 region 2" evidence="5">
    <location>
        <begin position="25"/>
        <end position="90"/>
    </location>
</feature>
<dbReference type="PANTHER" id="PTHR43133">
    <property type="entry name" value="RNA POLYMERASE ECF-TYPE SIGMA FACTO"/>
    <property type="match status" value="1"/>
</dbReference>
<dbReference type="InterPro" id="IPR013249">
    <property type="entry name" value="RNA_pol_sigma70_r4_t2"/>
</dbReference>
<comment type="similarity">
    <text evidence="1">Belongs to the sigma-70 factor family. ECF subfamily.</text>
</comment>
<sequence length="192" mass="22517">MLKAHINTDLTKKTTAIDVQAFEEIYQKYASRMLTYALQILKEKEVCEDIIQNIFIDFWSKRETNTVENLEGYLFRAVKFQIFKYFRDSKFSDEDLTRLNLVEVSVSASKILEYQDLELAINKSVDQLPSRCKEIFQLSRFEHKTNQEIADLLGVSLQAVKNQISKALAAIRTDLKKEEHILLFLLFFSQYL</sequence>
<evidence type="ECO:0000256" key="1">
    <source>
        <dbReference type="ARBA" id="ARBA00010641"/>
    </source>
</evidence>
<feature type="domain" description="RNA polymerase sigma factor 70 region 4 type 2" evidence="6">
    <location>
        <begin position="121"/>
        <end position="170"/>
    </location>
</feature>
<evidence type="ECO:0000259" key="5">
    <source>
        <dbReference type="Pfam" id="PF04542"/>
    </source>
</evidence>
<dbReference type="NCBIfam" id="TIGR02985">
    <property type="entry name" value="Sig70_bacteroi1"/>
    <property type="match status" value="1"/>
</dbReference>
<dbReference type="Pfam" id="PF04542">
    <property type="entry name" value="Sigma70_r2"/>
    <property type="match status" value="1"/>
</dbReference>
<dbReference type="InterPro" id="IPR013324">
    <property type="entry name" value="RNA_pol_sigma_r3/r4-like"/>
</dbReference>
<keyword evidence="4" id="KW-0804">Transcription</keyword>
<dbReference type="Gene3D" id="1.10.1740.10">
    <property type="match status" value="1"/>
</dbReference>
<dbReference type="InterPro" id="IPR007627">
    <property type="entry name" value="RNA_pol_sigma70_r2"/>
</dbReference>
<proteinExistence type="inferred from homology"/>
<dbReference type="InterPro" id="IPR039425">
    <property type="entry name" value="RNA_pol_sigma-70-like"/>
</dbReference>
<evidence type="ECO:0000256" key="4">
    <source>
        <dbReference type="ARBA" id="ARBA00023163"/>
    </source>
</evidence>
<dbReference type="PANTHER" id="PTHR43133:SF46">
    <property type="entry name" value="RNA POLYMERASE SIGMA-70 FACTOR ECF SUBFAMILY"/>
    <property type="match status" value="1"/>
</dbReference>
<keyword evidence="3" id="KW-0731">Sigma factor</keyword>
<comment type="caution">
    <text evidence="7">The sequence shown here is derived from an EMBL/GenBank/DDBJ whole genome shotgun (WGS) entry which is preliminary data.</text>
</comment>
<dbReference type="SUPFAM" id="SSF88659">
    <property type="entry name" value="Sigma3 and sigma4 domains of RNA polymerase sigma factors"/>
    <property type="match status" value="1"/>
</dbReference>
<dbReference type="Gene3D" id="1.10.10.10">
    <property type="entry name" value="Winged helix-like DNA-binding domain superfamily/Winged helix DNA-binding domain"/>
    <property type="match status" value="1"/>
</dbReference>
<dbReference type="Proteomes" id="UP001597549">
    <property type="component" value="Unassembled WGS sequence"/>
</dbReference>
<organism evidence="7 8">
    <name type="scientific">Flavobacterium ardleyense</name>
    <dbReference type="NCBI Taxonomy" id="2038737"/>
    <lineage>
        <taxon>Bacteria</taxon>
        <taxon>Pseudomonadati</taxon>
        <taxon>Bacteroidota</taxon>
        <taxon>Flavobacteriia</taxon>
        <taxon>Flavobacteriales</taxon>
        <taxon>Flavobacteriaceae</taxon>
        <taxon>Flavobacterium</taxon>
    </lineage>
</organism>
<accession>A0ABW5Z4W2</accession>
<evidence type="ECO:0000259" key="6">
    <source>
        <dbReference type="Pfam" id="PF08281"/>
    </source>
</evidence>
<evidence type="ECO:0000256" key="2">
    <source>
        <dbReference type="ARBA" id="ARBA00023015"/>
    </source>
</evidence>
<dbReference type="EMBL" id="JBHUOL010000006">
    <property type="protein sequence ID" value="MFD2907600.1"/>
    <property type="molecule type" value="Genomic_DNA"/>
</dbReference>
<dbReference type="SUPFAM" id="SSF88946">
    <property type="entry name" value="Sigma2 domain of RNA polymerase sigma factors"/>
    <property type="match status" value="1"/>
</dbReference>
<evidence type="ECO:0000313" key="8">
    <source>
        <dbReference type="Proteomes" id="UP001597549"/>
    </source>
</evidence>
<protein>
    <submittedName>
        <fullName evidence="7">RNA polymerase sigma-70 factor</fullName>
    </submittedName>
</protein>
<dbReference type="RefSeq" id="WP_379803982.1">
    <property type="nucleotide sequence ID" value="NZ_JBHUOL010000006.1"/>
</dbReference>
<name>A0ABW5Z4W2_9FLAO</name>
<dbReference type="InterPro" id="IPR014284">
    <property type="entry name" value="RNA_pol_sigma-70_dom"/>
</dbReference>